<dbReference type="EMBL" id="JAWIIV010000020">
    <property type="protein sequence ID" value="MEC4721645.1"/>
    <property type="molecule type" value="Genomic_DNA"/>
</dbReference>
<evidence type="ECO:0000313" key="1">
    <source>
        <dbReference type="EMBL" id="MEC4721645.1"/>
    </source>
</evidence>
<evidence type="ECO:0008006" key="3">
    <source>
        <dbReference type="Google" id="ProtNLM"/>
    </source>
</evidence>
<keyword evidence="2" id="KW-1185">Reference proteome</keyword>
<name>A0ABU6JED5_9BURK</name>
<dbReference type="RefSeq" id="WP_326508329.1">
    <property type="nucleotide sequence ID" value="NZ_JAWIIV010000020.1"/>
</dbReference>
<evidence type="ECO:0000313" key="2">
    <source>
        <dbReference type="Proteomes" id="UP001352263"/>
    </source>
</evidence>
<accession>A0ABU6JED5</accession>
<dbReference type="Proteomes" id="UP001352263">
    <property type="component" value="Unassembled WGS sequence"/>
</dbReference>
<comment type="caution">
    <text evidence="1">The sequence shown here is derived from an EMBL/GenBank/DDBJ whole genome shotgun (WGS) entry which is preliminary data.</text>
</comment>
<protein>
    <recommendedName>
        <fullName evidence="3">DUF1488 family protein</fullName>
    </recommendedName>
</protein>
<proteinExistence type="predicted"/>
<reference evidence="1 2" key="1">
    <citation type="submission" date="2023-10" db="EMBL/GenBank/DDBJ databases">
        <title>Noviherbaspirillum sp. CPCC 100848 genome assembly.</title>
        <authorList>
            <person name="Li X.Y."/>
            <person name="Fang X.M."/>
        </authorList>
    </citation>
    <scope>NUCLEOTIDE SEQUENCE [LARGE SCALE GENOMIC DNA]</scope>
    <source>
        <strain evidence="1 2">CPCC 100848</strain>
    </source>
</reference>
<sequence>MGRTMAVRPTSDGVAFIIKAGVCMEECFISREALNTLSQLKNIDGSDANALDLFQALESFIRPVAQSLLAEKAKELPIRLTPENITSAYCGKALAT</sequence>
<gene>
    <name evidence="1" type="ORF">RY831_20975</name>
</gene>
<organism evidence="1 2">
    <name type="scientific">Noviherbaspirillum album</name>
    <dbReference type="NCBI Taxonomy" id="3080276"/>
    <lineage>
        <taxon>Bacteria</taxon>
        <taxon>Pseudomonadati</taxon>
        <taxon>Pseudomonadota</taxon>
        <taxon>Betaproteobacteria</taxon>
        <taxon>Burkholderiales</taxon>
        <taxon>Oxalobacteraceae</taxon>
        <taxon>Noviherbaspirillum</taxon>
    </lineage>
</organism>